<proteinExistence type="predicted"/>
<accession>A0A943FWM6</accession>
<comment type="caution">
    <text evidence="1">The sequence shown here is derived from an EMBL/GenBank/DDBJ whole genome shotgun (WGS) entry which is preliminary data.</text>
</comment>
<reference evidence="1" key="1">
    <citation type="submission" date="2021-02" db="EMBL/GenBank/DDBJ databases">
        <title>Infant gut strain persistence is associated with maternal origin, phylogeny, and functional potential including surface adhesion and iron acquisition.</title>
        <authorList>
            <person name="Lou Y.C."/>
        </authorList>
    </citation>
    <scope>NUCLEOTIDE SEQUENCE</scope>
    <source>
        <strain evidence="1">L3_101_367G1_dasL3_101_367G1_metabat.metabat.26</strain>
    </source>
</reference>
<sequence>MKKPYLKLRRLIEDEGLEQQELAVLAGICDRTLSKRLNAPEDSGCWLPREITSICQVLHIPQEKIGEYFFPQIAKEASA</sequence>
<name>A0A943FWM6_9FIRM</name>
<evidence type="ECO:0000313" key="2">
    <source>
        <dbReference type="Proteomes" id="UP000733372"/>
    </source>
</evidence>
<protein>
    <submittedName>
        <fullName evidence="1">DUF739 family protein</fullName>
    </submittedName>
</protein>
<organism evidence="1 2">
    <name type="scientific">Faecalibacterium prausnitzii</name>
    <dbReference type="NCBI Taxonomy" id="853"/>
    <lineage>
        <taxon>Bacteria</taxon>
        <taxon>Bacillati</taxon>
        <taxon>Bacillota</taxon>
        <taxon>Clostridia</taxon>
        <taxon>Eubacteriales</taxon>
        <taxon>Oscillospiraceae</taxon>
        <taxon>Faecalibacterium</taxon>
    </lineage>
</organism>
<evidence type="ECO:0000313" key="1">
    <source>
        <dbReference type="EMBL" id="MBS5687417.1"/>
    </source>
</evidence>
<dbReference type="EMBL" id="JAGZAM010000007">
    <property type="protein sequence ID" value="MBS5687417.1"/>
    <property type="molecule type" value="Genomic_DNA"/>
</dbReference>
<dbReference type="RefSeq" id="WP_270194098.1">
    <property type="nucleotide sequence ID" value="NZ_JAQDHG010000004.1"/>
</dbReference>
<dbReference type="Proteomes" id="UP000733372">
    <property type="component" value="Unassembled WGS sequence"/>
</dbReference>
<dbReference type="InterPro" id="IPR008003">
    <property type="entry name" value="DUF739"/>
</dbReference>
<dbReference type="Pfam" id="PF05339">
    <property type="entry name" value="DUF739"/>
    <property type="match status" value="1"/>
</dbReference>
<dbReference type="AlphaFoldDB" id="A0A943FWM6"/>
<gene>
    <name evidence="1" type="ORF">KHW66_05050</name>
</gene>